<keyword evidence="3 6" id="KW-0812">Transmembrane</keyword>
<dbReference type="Proteomes" id="UP000281094">
    <property type="component" value="Unassembled WGS sequence"/>
</dbReference>
<keyword evidence="8" id="KW-1185">Reference proteome</keyword>
<evidence type="ECO:0000256" key="1">
    <source>
        <dbReference type="ARBA" id="ARBA00004141"/>
    </source>
</evidence>
<dbReference type="PANTHER" id="PTHR23291:SF50">
    <property type="entry name" value="PROTEIN LIFEGUARD 4"/>
    <property type="match status" value="1"/>
</dbReference>
<dbReference type="CDD" id="cd10432">
    <property type="entry name" value="BI-1-like_bacterial"/>
    <property type="match status" value="1"/>
</dbReference>
<dbReference type="GO" id="GO:0005886">
    <property type="term" value="C:plasma membrane"/>
    <property type="evidence" value="ECO:0007669"/>
    <property type="project" value="TreeGrafter"/>
</dbReference>
<comment type="similarity">
    <text evidence="2 6">Belongs to the BI1 family.</text>
</comment>
<gene>
    <name evidence="7" type="ORF">D8780_13625</name>
</gene>
<name>A0A3L7JEM5_9HYPH</name>
<evidence type="ECO:0000256" key="6">
    <source>
        <dbReference type="RuleBase" id="RU004379"/>
    </source>
</evidence>
<evidence type="ECO:0000256" key="2">
    <source>
        <dbReference type="ARBA" id="ARBA00010350"/>
    </source>
</evidence>
<evidence type="ECO:0000313" key="8">
    <source>
        <dbReference type="Proteomes" id="UP000281094"/>
    </source>
</evidence>
<comment type="subcellular location">
    <subcellularLocation>
        <location evidence="1">Membrane</location>
        <topology evidence="1">Multi-pass membrane protein</topology>
    </subcellularLocation>
</comment>
<evidence type="ECO:0000256" key="5">
    <source>
        <dbReference type="ARBA" id="ARBA00023136"/>
    </source>
</evidence>
<evidence type="ECO:0000256" key="4">
    <source>
        <dbReference type="ARBA" id="ARBA00022989"/>
    </source>
</evidence>
<dbReference type="AlphaFoldDB" id="A0A3L7JEM5"/>
<sequence>MADPVRNFQTYQTARGGAVADASIDQGLRSYMIKVYNLMMIGLVLTGAVAWGLFSVAVDNGQLTQIGVTLYTTPLRWVLIFAPLAMVFFLSFRIHKMSVAAAQGTFWLYAALVGASLSTIFLVFTGESIVRTFFITASAFGALSLFGYTTKKDLSGWGSFLIMGVFGLIIASIVNIFLGSSALQFAISVIGVLVFAGLTAYDTQQIKEMYYEGDDEVVYGRKAIMGALRLYLDFINLFMFMLQFLGNRE</sequence>
<reference evidence="7 8" key="1">
    <citation type="submission" date="2018-10" db="EMBL/GenBank/DDBJ databases">
        <title>Notoacmeibacter sp. M2BS9Y-3-1, whole genome shotgun sequence.</title>
        <authorList>
            <person name="Tuo L."/>
        </authorList>
    </citation>
    <scope>NUCLEOTIDE SEQUENCE [LARGE SCALE GENOMIC DNA]</scope>
    <source>
        <strain evidence="7 8">M2BS9Y-3-1</strain>
    </source>
</reference>
<feature type="transmembrane region" description="Helical" evidence="6">
    <location>
        <begin position="160"/>
        <end position="178"/>
    </location>
</feature>
<keyword evidence="5 6" id="KW-0472">Membrane</keyword>
<protein>
    <submittedName>
        <fullName evidence="7">Bax inhibitor-1/YccA family protein</fullName>
    </submittedName>
</protein>
<feature type="transmembrane region" description="Helical" evidence="6">
    <location>
        <begin position="106"/>
        <end position="124"/>
    </location>
</feature>
<dbReference type="PANTHER" id="PTHR23291">
    <property type="entry name" value="BAX INHIBITOR-RELATED"/>
    <property type="match status" value="1"/>
</dbReference>
<feature type="transmembrane region" description="Helical" evidence="6">
    <location>
        <begin position="230"/>
        <end position="246"/>
    </location>
</feature>
<organism evidence="7 8">
    <name type="scientific">Notoacmeibacter ruber</name>
    <dbReference type="NCBI Taxonomy" id="2670375"/>
    <lineage>
        <taxon>Bacteria</taxon>
        <taxon>Pseudomonadati</taxon>
        <taxon>Pseudomonadota</taxon>
        <taxon>Alphaproteobacteria</taxon>
        <taxon>Hyphomicrobiales</taxon>
        <taxon>Notoacmeibacteraceae</taxon>
        <taxon>Notoacmeibacter</taxon>
    </lineage>
</organism>
<feature type="transmembrane region" description="Helical" evidence="6">
    <location>
        <begin position="74"/>
        <end position="94"/>
    </location>
</feature>
<keyword evidence="4 6" id="KW-1133">Transmembrane helix</keyword>
<proteinExistence type="inferred from homology"/>
<dbReference type="EMBL" id="RCWN01000001">
    <property type="protein sequence ID" value="RLQ89126.1"/>
    <property type="molecule type" value="Genomic_DNA"/>
</dbReference>
<accession>A0A3L7JEM5</accession>
<dbReference type="Pfam" id="PF01027">
    <property type="entry name" value="Bax1-I"/>
    <property type="match status" value="1"/>
</dbReference>
<feature type="transmembrane region" description="Helical" evidence="6">
    <location>
        <begin position="130"/>
        <end position="148"/>
    </location>
</feature>
<evidence type="ECO:0000256" key="3">
    <source>
        <dbReference type="ARBA" id="ARBA00022692"/>
    </source>
</evidence>
<feature type="transmembrane region" description="Helical" evidence="6">
    <location>
        <begin position="184"/>
        <end position="201"/>
    </location>
</feature>
<evidence type="ECO:0000313" key="7">
    <source>
        <dbReference type="EMBL" id="RLQ89126.1"/>
    </source>
</evidence>
<dbReference type="RefSeq" id="WP_121646093.1">
    <property type="nucleotide sequence ID" value="NZ_RCWN01000001.1"/>
</dbReference>
<comment type="caution">
    <text evidence="7">The sequence shown here is derived from an EMBL/GenBank/DDBJ whole genome shotgun (WGS) entry which is preliminary data.</text>
</comment>
<feature type="transmembrane region" description="Helical" evidence="6">
    <location>
        <begin position="35"/>
        <end position="54"/>
    </location>
</feature>
<dbReference type="InterPro" id="IPR006214">
    <property type="entry name" value="Bax_inhibitor_1-related"/>
</dbReference>